<dbReference type="InterPro" id="IPR020103">
    <property type="entry name" value="PsdUridine_synth_cat_dom_sf"/>
</dbReference>
<proteinExistence type="inferred from homology"/>
<dbReference type="PANTHER" id="PTHR21600:SF71">
    <property type="entry name" value="PSEUDOURIDINE SYNTHASE"/>
    <property type="match status" value="1"/>
</dbReference>
<evidence type="ECO:0000259" key="5">
    <source>
        <dbReference type="Pfam" id="PF00849"/>
    </source>
</evidence>
<name>A0A2S5GHC0_9BACL</name>
<gene>
    <name evidence="6" type="ORF">C4B60_03495</name>
</gene>
<comment type="caution">
    <text evidence="6">The sequence shown here is derived from an EMBL/GenBank/DDBJ whole genome shotgun (WGS) entry which is preliminary data.</text>
</comment>
<dbReference type="InterPro" id="IPR050188">
    <property type="entry name" value="RluA_PseudoU_synthase"/>
</dbReference>
<dbReference type="GO" id="GO:0003723">
    <property type="term" value="F:RNA binding"/>
    <property type="evidence" value="ECO:0007669"/>
    <property type="project" value="InterPro"/>
</dbReference>
<dbReference type="RefSeq" id="WP_104056601.1">
    <property type="nucleotide sequence ID" value="NZ_PREZ01000001.1"/>
</dbReference>
<evidence type="ECO:0000256" key="2">
    <source>
        <dbReference type="ARBA" id="ARBA00010876"/>
    </source>
</evidence>
<evidence type="ECO:0000313" key="6">
    <source>
        <dbReference type="EMBL" id="PPA72450.1"/>
    </source>
</evidence>
<keyword evidence="4" id="KW-0413">Isomerase</keyword>
<evidence type="ECO:0000256" key="3">
    <source>
        <dbReference type="PIRSR" id="PIRSR606225-1"/>
    </source>
</evidence>
<dbReference type="InterPro" id="IPR006224">
    <property type="entry name" value="PsdUridine_synth_RluA-like_CS"/>
</dbReference>
<dbReference type="GO" id="GO:0009982">
    <property type="term" value="F:pseudouridine synthase activity"/>
    <property type="evidence" value="ECO:0007669"/>
    <property type="project" value="InterPro"/>
</dbReference>
<dbReference type="GO" id="GO:0000455">
    <property type="term" value="P:enzyme-directed rRNA pseudouridine synthesis"/>
    <property type="evidence" value="ECO:0007669"/>
    <property type="project" value="TreeGrafter"/>
</dbReference>
<protein>
    <recommendedName>
        <fullName evidence="4">Pseudouridine synthase</fullName>
        <ecNumber evidence="4">5.4.99.-</ecNumber>
    </recommendedName>
</protein>
<dbReference type="NCBIfam" id="TIGR00005">
    <property type="entry name" value="rluA_subfam"/>
    <property type="match status" value="1"/>
</dbReference>
<dbReference type="Proteomes" id="UP000239047">
    <property type="component" value="Unassembled WGS sequence"/>
</dbReference>
<accession>A0A2S5GHC0</accession>
<evidence type="ECO:0000313" key="7">
    <source>
        <dbReference type="Proteomes" id="UP000239047"/>
    </source>
</evidence>
<dbReference type="PROSITE" id="PS01129">
    <property type="entry name" value="PSI_RLU"/>
    <property type="match status" value="1"/>
</dbReference>
<keyword evidence="7" id="KW-1185">Reference proteome</keyword>
<dbReference type="SUPFAM" id="SSF55120">
    <property type="entry name" value="Pseudouridine synthase"/>
    <property type="match status" value="1"/>
</dbReference>
<comment type="similarity">
    <text evidence="2 4">Belongs to the pseudouridine synthase RluA family.</text>
</comment>
<feature type="active site" evidence="3">
    <location>
        <position position="134"/>
    </location>
</feature>
<comment type="catalytic activity">
    <reaction evidence="1 4">
        <text>a uridine in RNA = a pseudouridine in RNA</text>
        <dbReference type="Rhea" id="RHEA:48348"/>
        <dbReference type="Rhea" id="RHEA-COMP:12068"/>
        <dbReference type="Rhea" id="RHEA-COMP:12069"/>
        <dbReference type="ChEBI" id="CHEBI:65314"/>
        <dbReference type="ChEBI" id="CHEBI:65315"/>
    </reaction>
</comment>
<dbReference type="Gene3D" id="3.30.2350.10">
    <property type="entry name" value="Pseudouridine synthase"/>
    <property type="match status" value="1"/>
</dbReference>
<feature type="domain" description="Pseudouridine synthase RsuA/RluA-like" evidence="5">
    <location>
        <begin position="87"/>
        <end position="240"/>
    </location>
</feature>
<dbReference type="CDD" id="cd02869">
    <property type="entry name" value="PseudoU_synth_RluA_like"/>
    <property type="match status" value="1"/>
</dbReference>
<dbReference type="Pfam" id="PF00849">
    <property type="entry name" value="PseudoU_synth_2"/>
    <property type="match status" value="1"/>
</dbReference>
<evidence type="ECO:0000256" key="1">
    <source>
        <dbReference type="ARBA" id="ARBA00000073"/>
    </source>
</evidence>
<comment type="function">
    <text evidence="4">Responsible for synthesis of pseudouridine from uracil.</text>
</comment>
<dbReference type="InterPro" id="IPR006225">
    <property type="entry name" value="PsdUridine_synth_RluC/D"/>
</dbReference>
<dbReference type="GO" id="GO:0140098">
    <property type="term" value="F:catalytic activity, acting on RNA"/>
    <property type="evidence" value="ECO:0007669"/>
    <property type="project" value="UniProtKB-ARBA"/>
</dbReference>
<dbReference type="EMBL" id="PREZ01000001">
    <property type="protein sequence ID" value="PPA72450.1"/>
    <property type="molecule type" value="Genomic_DNA"/>
</dbReference>
<evidence type="ECO:0000256" key="4">
    <source>
        <dbReference type="RuleBase" id="RU362028"/>
    </source>
</evidence>
<organism evidence="6 7">
    <name type="scientific">Jeotgalibacillus proteolyticus</name>
    <dbReference type="NCBI Taxonomy" id="2082395"/>
    <lineage>
        <taxon>Bacteria</taxon>
        <taxon>Bacillati</taxon>
        <taxon>Bacillota</taxon>
        <taxon>Bacilli</taxon>
        <taxon>Bacillales</taxon>
        <taxon>Caryophanaceae</taxon>
        <taxon>Jeotgalibacillus</taxon>
    </lineage>
</organism>
<dbReference type="EC" id="5.4.99.-" evidence="4"/>
<dbReference type="AlphaFoldDB" id="A0A2S5GHC0"/>
<reference evidence="6 7" key="1">
    <citation type="submission" date="2018-02" db="EMBL/GenBank/DDBJ databases">
        <title>Jeotgalibacillus proteolyticum sp. nov. a protease producing bacterium isolated from ocean sediments of Laizhou Bay.</title>
        <authorList>
            <person name="Li Y."/>
        </authorList>
    </citation>
    <scope>NUCLEOTIDE SEQUENCE [LARGE SCALE GENOMIC DNA]</scope>
    <source>
        <strain evidence="6 7">22-7</strain>
    </source>
</reference>
<dbReference type="OrthoDB" id="9807829at2"/>
<dbReference type="InterPro" id="IPR006145">
    <property type="entry name" value="PsdUridine_synth_RsuA/RluA"/>
</dbReference>
<sequence length="298" mass="33424">MTNEFSIKITDKIAGKTIEQALKEEWKFGKKLIHEWRMEKAIALNGELAQWKTVLAQGDRLTIRNKEDQQTYTPAKMNLTILHEDEHLLVINKPPYLDTHPNDPADSGTLVNAVVYYLQQKGGTGYTQPIHRLDRDTTGAILFAKHSAIKPLLDRLLEQRMIKRTYWALAEGNVTPSSGTINEPIGNDRHHNTRKRVSKGGQSAVTHFKKISFSPETNQTWLELNLDTGRTHQIRVHLAHIGHPLAGDTLYGGKKIASQTIQALHAARLSFTNPLSGEFIAADAPDPVLPPRFSIKKA</sequence>
<dbReference type="PANTHER" id="PTHR21600">
    <property type="entry name" value="MITOCHONDRIAL RNA PSEUDOURIDINE SYNTHASE"/>
    <property type="match status" value="1"/>
</dbReference>